<organism evidence="1 2">
    <name type="scientific">Nocardia huaxiensis</name>
    <dbReference type="NCBI Taxonomy" id="2755382"/>
    <lineage>
        <taxon>Bacteria</taxon>
        <taxon>Bacillati</taxon>
        <taxon>Actinomycetota</taxon>
        <taxon>Actinomycetes</taxon>
        <taxon>Mycobacteriales</taxon>
        <taxon>Nocardiaceae</taxon>
        <taxon>Nocardia</taxon>
    </lineage>
</organism>
<dbReference type="Proteomes" id="UP000515512">
    <property type="component" value="Chromosome"/>
</dbReference>
<dbReference type="KEGG" id="nhu:H0264_23675"/>
<sequence>MEHADPLAHLTFDITDSETLPGWSRLRTLMGAAVDACEREDLTAIEVAGEHGDPLIVARRDGPSVLLRGFMTDGLSGLIPTERLGPLHTLDGSEVWFDVFLSGRRTEVREVGANLPALLLTNAGPPYVDQGTAIDIDGGTVWIRGDLIDPAVPAGGFVGIRVVRGSLRLADSATVTDSGDLTIVDLTAPIAGELALEPAVDEANRTEQGSTHAAAEIRPPVSLTLTFDSGSLTSHGAEGSASAWGQEFTFHRSAYDWAYISGLWTLVLEYELEPRQFDADPIDDQVVRFAGTGRVRRAGFGLPVVLPSNPSVLGEAARAGQWYLSVRRLTAAWYENDRTPHDLASAWIGISPSGVTIMAEDVAPQSPAVTHRYRLWEITGSAERLFWEQSYDAAFTLLYRSDIADGDYLMVRGRAAVTLDRPVTTAGVPVPTPTALGTLLLHRFGDVTTASLGALVTDQRLKYQLALRNALVWTGMPKFVVVRGALTARTEIDSGEALLSFGVLAWAPTLPDPYVSNCFIDRRPWVEAPTGSLLARVSWLSPGAALVSFNGNLGASLAIAPRDASPGEPHPARAIEGDPDVGATQVEQGRLALDRAAREQWKQARDDADQGLRHRLEESKAFDAEISRALDHELIEVFGPPPNLLLLDVSTNQDLLGVGVGVDLEQSTRAGTVSGLDVHAQVTGMRVMALPQVQWEPVRTLDIDQDIPNQGWFPTPLASATDGGATQIGTRSAKLVPIIPADALRGTFDAYAEGSPVGIRTTFPFGLVSAIRLRPLGLASPQADLYELNRPEFPEERSVGGIQVTARAEGGRPDTGGVSPTFAGRMHQLRNGVDLATGVELGISVLGETKQPLGSVEAVFNNDMTTNPRVPVTRIDVSGYGGSNFSDWNDPFAAYAETAKVQFQLMNGRTALEIIKVNSVLHPWGVRVTRSVTIERRPGGGVIRRDSGWQAFTPGLFDYRYLDRNISDIVVAPYAFDAGLFRGLFNVRNIRPAPGAVFAHGSAKLIPYYFDADAALDGARGRVPAIGMLGYLQSEPTRTPANSAALRDLITAQGPIGGPVDTWLDLGGSGLSFRAQRIEVGLAMNGAAPVFVATVRGTPALPKTGAWSVVVRPAKNVPQNGGEAVPVAESRGVPVIRRYPIAYPTSNNSVINEPPLTGTPGDYRFADATDLFVPASPANDYALLQATPTHAFLFPRPFVPTGSRRIESGHRPALADILARSTSKGAFPPPANTIEIAPGTVHFTIPSTGKLALSAPVSITGHPIPLRLSGSAGHGSTVVYDGATMRLELHEDRWEADFTGLRVWSDISGLDKVTGVELRIVGSTDQRPQVAEMKSLLLQSIEDILRYIPLFGQRGTHGPIDLAATNAKHEVKVETGGRFRFPDPFSTAARPPGTGVELELWLGTKSGIDHASLAPKSSAELGAQLEGRVPLYSVGVATIFLIVGGRIKFTISSVSSSVTTEELELALYAGLGIEAKIGPFAAYAFNAAGIALQYDAITDQTKFGGLVVLEAGVNLVVTEVTVRGELMGLAYKDTVTGDVNCDFFGSVALEVDIFLVLSISATYEVSDTMKLS</sequence>
<dbReference type="RefSeq" id="WP_181579577.1">
    <property type="nucleotide sequence ID" value="NZ_CP059399.1"/>
</dbReference>
<evidence type="ECO:0000313" key="2">
    <source>
        <dbReference type="Proteomes" id="UP000515512"/>
    </source>
</evidence>
<accession>A0A7D6ZTM5</accession>
<proteinExistence type="predicted"/>
<evidence type="ECO:0000313" key="1">
    <source>
        <dbReference type="EMBL" id="QLY28369.1"/>
    </source>
</evidence>
<name>A0A7D6ZTM5_9NOCA</name>
<reference evidence="1 2" key="1">
    <citation type="submission" date="2020-07" db="EMBL/GenBank/DDBJ databases">
        <authorList>
            <person name="Zhuang K."/>
            <person name="Ran Y."/>
        </authorList>
    </citation>
    <scope>NUCLEOTIDE SEQUENCE [LARGE SCALE GENOMIC DNA]</scope>
    <source>
        <strain evidence="1 2">WCH-YHL-001</strain>
    </source>
</reference>
<dbReference type="EMBL" id="CP059399">
    <property type="protein sequence ID" value="QLY28369.1"/>
    <property type="molecule type" value="Genomic_DNA"/>
</dbReference>
<protein>
    <submittedName>
        <fullName evidence="1">Uncharacterized protein</fullName>
    </submittedName>
</protein>
<gene>
    <name evidence="1" type="ORF">H0264_23675</name>
</gene>
<keyword evidence="2" id="KW-1185">Reference proteome</keyword>